<gene>
    <name evidence="2" type="ORF">Tco_0803443</name>
</gene>
<name>A0ABQ5A5S5_9ASTR</name>
<evidence type="ECO:0000256" key="1">
    <source>
        <dbReference type="SAM" id="MobiDB-lite"/>
    </source>
</evidence>
<accession>A0ABQ5A5S5</accession>
<reference evidence="2" key="1">
    <citation type="journal article" date="2022" name="Int. J. Mol. Sci.">
        <title>Draft Genome of Tanacetum Coccineum: Genomic Comparison of Closely Related Tanacetum-Family Plants.</title>
        <authorList>
            <person name="Yamashiro T."/>
            <person name="Shiraishi A."/>
            <person name="Nakayama K."/>
            <person name="Satake H."/>
        </authorList>
    </citation>
    <scope>NUCLEOTIDE SEQUENCE</scope>
</reference>
<feature type="compositionally biased region" description="Basic residues" evidence="1">
    <location>
        <begin position="82"/>
        <end position="91"/>
    </location>
</feature>
<feature type="region of interest" description="Disordered" evidence="1">
    <location>
        <begin position="72"/>
        <end position="111"/>
    </location>
</feature>
<reference evidence="2" key="2">
    <citation type="submission" date="2022-01" db="EMBL/GenBank/DDBJ databases">
        <authorList>
            <person name="Yamashiro T."/>
            <person name="Shiraishi A."/>
            <person name="Satake H."/>
            <person name="Nakayama K."/>
        </authorList>
    </citation>
    <scope>NUCLEOTIDE SEQUENCE</scope>
</reference>
<dbReference type="Proteomes" id="UP001151760">
    <property type="component" value="Unassembled WGS sequence"/>
</dbReference>
<sequence>MTPHTEGENITRYVERQRNQLKVNEDKKDDKKLIIRTEQQIITILTTIEPITIPTTEPVTTTTSDLIIAPISHGLSSQTGGHSRRANKGKKAMTLEEQSSEDEQGFGSDSYDIIPPSPNVESSKLKKLKKFSYVTKFGERDFFLRALGHNVVEGFFKKKIVCDRQDGTDEFINEFKVSDICFNEWREVMNTHGKRTGARWAKVFKQMKKNVDDFNNMAVFLGLGHSIALSVKIPCSN</sequence>
<evidence type="ECO:0000313" key="3">
    <source>
        <dbReference type="Proteomes" id="UP001151760"/>
    </source>
</evidence>
<evidence type="ECO:0000313" key="2">
    <source>
        <dbReference type="EMBL" id="GJS96475.1"/>
    </source>
</evidence>
<dbReference type="EMBL" id="BQNB010011889">
    <property type="protein sequence ID" value="GJS96475.1"/>
    <property type="molecule type" value="Genomic_DNA"/>
</dbReference>
<comment type="caution">
    <text evidence="2">The sequence shown here is derived from an EMBL/GenBank/DDBJ whole genome shotgun (WGS) entry which is preliminary data.</text>
</comment>
<proteinExistence type="predicted"/>
<protein>
    <submittedName>
        <fullName evidence="2">Uncharacterized protein</fullName>
    </submittedName>
</protein>
<organism evidence="2 3">
    <name type="scientific">Tanacetum coccineum</name>
    <dbReference type="NCBI Taxonomy" id="301880"/>
    <lineage>
        <taxon>Eukaryota</taxon>
        <taxon>Viridiplantae</taxon>
        <taxon>Streptophyta</taxon>
        <taxon>Embryophyta</taxon>
        <taxon>Tracheophyta</taxon>
        <taxon>Spermatophyta</taxon>
        <taxon>Magnoliopsida</taxon>
        <taxon>eudicotyledons</taxon>
        <taxon>Gunneridae</taxon>
        <taxon>Pentapetalae</taxon>
        <taxon>asterids</taxon>
        <taxon>campanulids</taxon>
        <taxon>Asterales</taxon>
        <taxon>Asteraceae</taxon>
        <taxon>Asteroideae</taxon>
        <taxon>Anthemideae</taxon>
        <taxon>Anthemidinae</taxon>
        <taxon>Tanacetum</taxon>
    </lineage>
</organism>
<keyword evidence="3" id="KW-1185">Reference proteome</keyword>